<dbReference type="PANTHER" id="PTHR43346:SF1">
    <property type="entry name" value="QUERCETIN 2,3-DIOXYGENASE-RELATED"/>
    <property type="match status" value="1"/>
</dbReference>
<gene>
    <name evidence="2" type="ORF">MUB46_08250</name>
</gene>
<dbReference type="Proteomes" id="UP001320898">
    <property type="component" value="Unassembled WGS sequence"/>
</dbReference>
<dbReference type="InterPro" id="IPR011051">
    <property type="entry name" value="RmlC_Cupin_sf"/>
</dbReference>
<dbReference type="InterPro" id="IPR013096">
    <property type="entry name" value="Cupin_2"/>
</dbReference>
<dbReference type="InterPro" id="IPR014710">
    <property type="entry name" value="RmlC-like_jellyroll"/>
</dbReference>
<dbReference type="SUPFAM" id="SSF51182">
    <property type="entry name" value="RmlC-like cupins"/>
    <property type="match status" value="1"/>
</dbReference>
<accession>A0AAW5QZR9</accession>
<dbReference type="InterPro" id="IPR052538">
    <property type="entry name" value="Flavonoid_dioxygenase-like"/>
</dbReference>
<comment type="caution">
    <text evidence="2">The sequence shown here is derived from an EMBL/GenBank/DDBJ whole genome shotgun (WGS) entry which is preliminary data.</text>
</comment>
<dbReference type="Gene3D" id="2.60.120.10">
    <property type="entry name" value="Jelly Rolls"/>
    <property type="match status" value="1"/>
</dbReference>
<evidence type="ECO:0000259" key="1">
    <source>
        <dbReference type="Pfam" id="PF07883"/>
    </source>
</evidence>
<reference evidence="2 3" key="1">
    <citation type="submission" date="2022-04" db="EMBL/GenBank/DDBJ databases">
        <authorList>
            <person name="Ye Y.-Q."/>
            <person name="Du Z.-J."/>
        </authorList>
    </citation>
    <scope>NUCLEOTIDE SEQUENCE [LARGE SCALE GENOMIC DNA]</scope>
    <source>
        <strain evidence="2 3">A6E488</strain>
    </source>
</reference>
<keyword evidence="3" id="KW-1185">Reference proteome</keyword>
<dbReference type="PANTHER" id="PTHR43346">
    <property type="entry name" value="LIGAND BINDING DOMAIN PROTEIN, PUTATIVE (AFU_ORTHOLOGUE AFUA_6G14370)-RELATED"/>
    <property type="match status" value="1"/>
</dbReference>
<dbReference type="EMBL" id="JALIDZ010000003">
    <property type="protein sequence ID" value="MCT8971839.1"/>
    <property type="molecule type" value="Genomic_DNA"/>
</dbReference>
<dbReference type="AlphaFoldDB" id="A0AAW5QZR9"/>
<dbReference type="RefSeq" id="WP_261615407.1">
    <property type="nucleotide sequence ID" value="NZ_JALIDZ010000003.1"/>
</dbReference>
<dbReference type="Pfam" id="PF07883">
    <property type="entry name" value="Cupin_2"/>
    <property type="match status" value="1"/>
</dbReference>
<name>A0AAW5QZR9_9HYPH</name>
<feature type="domain" description="Cupin type-2" evidence="1">
    <location>
        <begin position="40"/>
        <end position="106"/>
    </location>
</feature>
<organism evidence="2 3">
    <name type="scientific">Microbaculum marinisediminis</name>
    <dbReference type="NCBI Taxonomy" id="2931392"/>
    <lineage>
        <taxon>Bacteria</taxon>
        <taxon>Pseudomonadati</taxon>
        <taxon>Pseudomonadota</taxon>
        <taxon>Alphaproteobacteria</taxon>
        <taxon>Hyphomicrobiales</taxon>
        <taxon>Tepidamorphaceae</taxon>
        <taxon>Microbaculum</taxon>
    </lineage>
</organism>
<evidence type="ECO:0000313" key="2">
    <source>
        <dbReference type="EMBL" id="MCT8971839.1"/>
    </source>
</evidence>
<evidence type="ECO:0000313" key="3">
    <source>
        <dbReference type="Proteomes" id="UP001320898"/>
    </source>
</evidence>
<proteinExistence type="predicted"/>
<protein>
    <submittedName>
        <fullName evidence="2">Cupin domain-containing protein</fullName>
    </submittedName>
</protein>
<sequence>MMTMAAGITSSGTGIDDVIWSVLGQTYVPKHRSGTSFSWHATLPPGTFVPPHIHPTQDEFLYILEGRFDLWLDGENVAALPGDVVRLPMGQAHGIYNKSETVTNKCLFWVSPERRLYDLFWALHNLGPNANPADVVAVSAEHEVDFLPPSEEA</sequence>